<comment type="caution">
    <text evidence="1">The sequence shown here is derived from an EMBL/GenBank/DDBJ whole genome shotgun (WGS) entry which is preliminary data.</text>
</comment>
<gene>
    <name evidence="1" type="ORF">OWV82_000547</name>
</gene>
<evidence type="ECO:0000313" key="1">
    <source>
        <dbReference type="EMBL" id="KAJ4727448.1"/>
    </source>
</evidence>
<evidence type="ECO:0000313" key="2">
    <source>
        <dbReference type="Proteomes" id="UP001164539"/>
    </source>
</evidence>
<reference evidence="1 2" key="1">
    <citation type="journal article" date="2023" name="Science">
        <title>Complex scaffold remodeling in plant triterpene biosynthesis.</title>
        <authorList>
            <person name="De La Pena R."/>
            <person name="Hodgson H."/>
            <person name="Liu J.C."/>
            <person name="Stephenson M.J."/>
            <person name="Martin A.C."/>
            <person name="Owen C."/>
            <person name="Harkess A."/>
            <person name="Leebens-Mack J."/>
            <person name="Jimenez L.E."/>
            <person name="Osbourn A."/>
            <person name="Sattely E.S."/>
        </authorList>
    </citation>
    <scope>NUCLEOTIDE SEQUENCE [LARGE SCALE GENOMIC DNA]</scope>
    <source>
        <strain evidence="2">cv. JPN11</strain>
        <tissue evidence="1">Leaf</tissue>
    </source>
</reference>
<sequence>MLRNRSSRAMTTKQTLMADHGSQSSPTQNYKRSVQSFLGSPTFKAFTKKVLADAEIAEISPTSILETLSFSPFGNPFWDDINPPKSPKILAEHKHSWERLDSKGIGLALIDLLTDKTIEENSSSKPNNKVVFGSKLRVQIPPLPSSNLSPDQSLKSPTDFGIKTGNSQLSSSGSANSAGIQTKDPPKVCTECLSASEIELSEDYTCVISHGPNPKTTRIFDNCIIESYCSLSDKSNNSAPENFLSFCYTCKKNLEQKNDIYIYRGEKAFCSQECRYQEMLLDQVEN</sequence>
<name>A0ACC1YWM8_MELAZ</name>
<proteinExistence type="predicted"/>
<protein>
    <submittedName>
        <fullName evidence="1">Protein MARD1-like</fullName>
    </submittedName>
</protein>
<accession>A0ACC1YWM8</accession>
<dbReference type="Proteomes" id="UP001164539">
    <property type="component" value="Chromosome 1"/>
</dbReference>
<keyword evidence="2" id="KW-1185">Reference proteome</keyword>
<organism evidence="1 2">
    <name type="scientific">Melia azedarach</name>
    <name type="common">Chinaberry tree</name>
    <dbReference type="NCBI Taxonomy" id="155640"/>
    <lineage>
        <taxon>Eukaryota</taxon>
        <taxon>Viridiplantae</taxon>
        <taxon>Streptophyta</taxon>
        <taxon>Embryophyta</taxon>
        <taxon>Tracheophyta</taxon>
        <taxon>Spermatophyta</taxon>
        <taxon>Magnoliopsida</taxon>
        <taxon>eudicotyledons</taxon>
        <taxon>Gunneridae</taxon>
        <taxon>Pentapetalae</taxon>
        <taxon>rosids</taxon>
        <taxon>malvids</taxon>
        <taxon>Sapindales</taxon>
        <taxon>Meliaceae</taxon>
        <taxon>Melia</taxon>
    </lineage>
</organism>
<dbReference type="EMBL" id="CM051394">
    <property type="protein sequence ID" value="KAJ4727448.1"/>
    <property type="molecule type" value="Genomic_DNA"/>
</dbReference>